<feature type="compositionally biased region" description="Low complexity" evidence="2">
    <location>
        <begin position="55"/>
        <end position="66"/>
    </location>
</feature>
<evidence type="ECO:0000313" key="4">
    <source>
        <dbReference type="EMBL" id="ODN03530.1"/>
    </source>
</evidence>
<evidence type="ECO:0000313" key="5">
    <source>
        <dbReference type="Proteomes" id="UP000094527"/>
    </source>
</evidence>
<organism evidence="4 5">
    <name type="scientific">Orchesella cincta</name>
    <name type="common">Springtail</name>
    <name type="synonym">Podura cincta</name>
    <dbReference type="NCBI Taxonomy" id="48709"/>
    <lineage>
        <taxon>Eukaryota</taxon>
        <taxon>Metazoa</taxon>
        <taxon>Ecdysozoa</taxon>
        <taxon>Arthropoda</taxon>
        <taxon>Hexapoda</taxon>
        <taxon>Collembola</taxon>
        <taxon>Entomobryomorpha</taxon>
        <taxon>Entomobryoidea</taxon>
        <taxon>Orchesellidae</taxon>
        <taxon>Orchesellinae</taxon>
        <taxon>Orchesella</taxon>
    </lineage>
</organism>
<sequence>MNDTAPSENNLPKVEAKEVEMPPKLNDGKTETEGTEEESGSPNGAPAVDTNNDVAATTTENNTITIQVRSTTPPPQAAEDQTDAKASVSSTVGAAAAAITRIEINGSNIKDTMNQVGGDRDGSRSELGMGDDDDDDDDASDISSVINAPSVISQTPDRYGFLGGEQYTHESEPNPPPEVIRKREMKWLNMLSHWDTTMKNSFKTVRNRCRKGIPRSVRGRGWYYLCGAVYLHKKNPDTFKNLLDQEGKPECIEDIRKDLHRQFPWHEIFMEDGHGQEDLFRVLKAYSILNEKDGYCQAQAPIAATLLMHMPAEEAFWCLVAVCDKYLKGYYSPGMEQLQLDGDILFGLLKRVSPPVYKHLKKQKIEPVLYMTEWFLCAYTRTLPWSSVLRVWDMFLCEGVKILFRVGLVLLKYTLGRTEVLKQCPNMYDTLPVLKNLPNYVTHENFMVVQMKRLDISDDQMRREHYKQVMKRKKVEKKKAKLEAAQKKVQQKEGRSVSSSRQNVSISQETAL</sequence>
<dbReference type="Pfam" id="PF00566">
    <property type="entry name" value="RabGAP-TBC"/>
    <property type="match status" value="1"/>
</dbReference>
<dbReference type="PANTHER" id="PTHR47219:SF4">
    <property type="entry name" value="TBC1 DOMAIN FAMILY MEMBER 10A"/>
    <property type="match status" value="1"/>
</dbReference>
<dbReference type="EMBL" id="LJIJ01000071">
    <property type="protein sequence ID" value="ODN03530.1"/>
    <property type="molecule type" value="Genomic_DNA"/>
</dbReference>
<accession>A0A1D2NE44</accession>
<feature type="region of interest" description="Disordered" evidence="2">
    <location>
        <begin position="472"/>
        <end position="512"/>
    </location>
</feature>
<dbReference type="OrthoDB" id="159449at2759"/>
<protein>
    <submittedName>
        <fullName evidence="4">TBC1 domain family member 10A</fullName>
    </submittedName>
</protein>
<dbReference type="InterPro" id="IPR035969">
    <property type="entry name" value="Rab-GAP_TBC_sf"/>
</dbReference>
<feature type="domain" description="Rab-GAP TBC" evidence="3">
    <location>
        <begin position="212"/>
        <end position="399"/>
    </location>
</feature>
<keyword evidence="1" id="KW-0343">GTPase activation</keyword>
<dbReference type="Gene3D" id="1.10.472.80">
    <property type="entry name" value="Ypt/Rab-GAP domain of gyp1p, domain 3"/>
    <property type="match status" value="1"/>
</dbReference>
<feature type="compositionally biased region" description="Low complexity" evidence="2">
    <location>
        <begin position="496"/>
        <end position="512"/>
    </location>
</feature>
<dbReference type="SMART" id="SM00164">
    <property type="entry name" value="TBC"/>
    <property type="match status" value="1"/>
</dbReference>
<feature type="compositionally biased region" description="Polar residues" evidence="2">
    <location>
        <begin position="1"/>
        <end position="10"/>
    </location>
</feature>
<dbReference type="PANTHER" id="PTHR47219">
    <property type="entry name" value="RAB GTPASE-ACTIVATING PROTEIN 1-LIKE"/>
    <property type="match status" value="1"/>
</dbReference>
<evidence type="ECO:0000256" key="1">
    <source>
        <dbReference type="ARBA" id="ARBA00022468"/>
    </source>
</evidence>
<dbReference type="PROSITE" id="PS50086">
    <property type="entry name" value="TBC_RABGAP"/>
    <property type="match status" value="1"/>
</dbReference>
<feature type="region of interest" description="Disordered" evidence="2">
    <location>
        <begin position="110"/>
        <end position="142"/>
    </location>
</feature>
<dbReference type="AlphaFoldDB" id="A0A1D2NE44"/>
<feature type="region of interest" description="Disordered" evidence="2">
    <location>
        <begin position="1"/>
        <end position="86"/>
    </location>
</feature>
<dbReference type="SUPFAM" id="SSF47923">
    <property type="entry name" value="Ypt/Rab-GAP domain of gyp1p"/>
    <property type="match status" value="2"/>
</dbReference>
<dbReference type="GO" id="GO:0005096">
    <property type="term" value="F:GTPase activator activity"/>
    <property type="evidence" value="ECO:0007669"/>
    <property type="project" value="UniProtKB-KW"/>
</dbReference>
<name>A0A1D2NE44_ORCCI</name>
<evidence type="ECO:0000256" key="2">
    <source>
        <dbReference type="SAM" id="MobiDB-lite"/>
    </source>
</evidence>
<dbReference type="InterPro" id="IPR000195">
    <property type="entry name" value="Rab-GAP-TBC_dom"/>
</dbReference>
<dbReference type="GO" id="GO:0005886">
    <property type="term" value="C:plasma membrane"/>
    <property type="evidence" value="ECO:0007669"/>
    <property type="project" value="UniProtKB-ARBA"/>
</dbReference>
<dbReference type="InterPro" id="IPR050302">
    <property type="entry name" value="Rab_GAP_TBC_domain"/>
</dbReference>
<dbReference type="FunFam" id="1.10.472.80:FF:000008">
    <property type="entry name" value="TBC1 domain family member 10A"/>
    <property type="match status" value="1"/>
</dbReference>
<dbReference type="OMA" id="AIQPQYM"/>
<dbReference type="Gene3D" id="1.10.10.750">
    <property type="entry name" value="Ypt/Rab-GAP domain of gyp1p, domain 1"/>
    <property type="match status" value="1"/>
</dbReference>
<proteinExistence type="predicted"/>
<keyword evidence="5" id="KW-1185">Reference proteome</keyword>
<dbReference type="FunFam" id="1.10.10.750:FF:000001">
    <property type="entry name" value="TBC1 domain family member 10A"/>
    <property type="match status" value="1"/>
</dbReference>
<dbReference type="Gene3D" id="1.10.8.270">
    <property type="entry name" value="putative rabgap domain of human tbc1 domain family member 14 like domains"/>
    <property type="match status" value="1"/>
</dbReference>
<feature type="compositionally biased region" description="Basic and acidic residues" evidence="2">
    <location>
        <begin position="14"/>
        <end position="32"/>
    </location>
</feature>
<feature type="compositionally biased region" description="Acidic residues" evidence="2">
    <location>
        <begin position="129"/>
        <end position="140"/>
    </location>
</feature>
<dbReference type="STRING" id="48709.A0A1D2NE44"/>
<reference evidence="4 5" key="1">
    <citation type="journal article" date="2016" name="Genome Biol. Evol.">
        <title>Gene Family Evolution Reflects Adaptation to Soil Environmental Stressors in the Genome of the Collembolan Orchesella cincta.</title>
        <authorList>
            <person name="Faddeeva-Vakhrusheva A."/>
            <person name="Derks M.F."/>
            <person name="Anvar S.Y."/>
            <person name="Agamennone V."/>
            <person name="Suring W."/>
            <person name="Smit S."/>
            <person name="van Straalen N.M."/>
            <person name="Roelofs D."/>
        </authorList>
    </citation>
    <scope>NUCLEOTIDE SEQUENCE [LARGE SCALE GENOMIC DNA]</scope>
    <source>
        <tissue evidence="4">Mixed pool</tissue>
    </source>
</reference>
<feature type="compositionally biased region" description="Basic and acidic residues" evidence="2">
    <location>
        <begin position="481"/>
        <end position="495"/>
    </location>
</feature>
<comment type="caution">
    <text evidence="4">The sequence shown here is derived from an EMBL/GenBank/DDBJ whole genome shotgun (WGS) entry which is preliminary data.</text>
</comment>
<dbReference type="Proteomes" id="UP000094527">
    <property type="component" value="Unassembled WGS sequence"/>
</dbReference>
<dbReference type="FunFam" id="1.10.8.270:FF:000007">
    <property type="entry name" value="TBC1 domain family member 10A"/>
    <property type="match status" value="1"/>
</dbReference>
<dbReference type="GO" id="GO:0031267">
    <property type="term" value="F:small GTPase binding"/>
    <property type="evidence" value="ECO:0007669"/>
    <property type="project" value="TreeGrafter"/>
</dbReference>
<evidence type="ECO:0000259" key="3">
    <source>
        <dbReference type="PROSITE" id="PS50086"/>
    </source>
</evidence>
<gene>
    <name evidence="4" type="ORF">Ocin01_03192</name>
</gene>